<comment type="caution">
    <text evidence="1">The sequence shown here is derived from an EMBL/GenBank/DDBJ whole genome shotgun (WGS) entry which is preliminary data.</text>
</comment>
<sequence>MVLEGSMSYSLDMRSLPPSEFNIDEGLSTKGVPTMRLQKKEFFDSLKEELTVKTSASVRNIKTSRLRLSPPPHSVSSEQFCKWIRILDGIKCADLVVWWGYASNKYWILSSQVPRHEVTDHNRRLAFLDMLHTSVEKSFVTMWRT</sequence>
<evidence type="ECO:0000313" key="1">
    <source>
        <dbReference type="EMBL" id="KAL3697433.1"/>
    </source>
</evidence>
<protein>
    <submittedName>
        <fullName evidence="1">Uncharacterized protein</fullName>
    </submittedName>
</protein>
<accession>A0ABD3I1G6</accession>
<proteinExistence type="predicted"/>
<dbReference type="AlphaFoldDB" id="A0ABD3I1G6"/>
<organism evidence="1 2">
    <name type="scientific">Riccia sorocarpa</name>
    <dbReference type="NCBI Taxonomy" id="122646"/>
    <lineage>
        <taxon>Eukaryota</taxon>
        <taxon>Viridiplantae</taxon>
        <taxon>Streptophyta</taxon>
        <taxon>Embryophyta</taxon>
        <taxon>Marchantiophyta</taxon>
        <taxon>Marchantiopsida</taxon>
        <taxon>Marchantiidae</taxon>
        <taxon>Marchantiales</taxon>
        <taxon>Ricciaceae</taxon>
        <taxon>Riccia</taxon>
    </lineage>
</organism>
<keyword evidence="2" id="KW-1185">Reference proteome</keyword>
<name>A0ABD3I1G6_9MARC</name>
<gene>
    <name evidence="1" type="ORF">R1sor_011509</name>
</gene>
<dbReference type="EMBL" id="JBJQOH010000002">
    <property type="protein sequence ID" value="KAL3697433.1"/>
    <property type="molecule type" value="Genomic_DNA"/>
</dbReference>
<evidence type="ECO:0000313" key="2">
    <source>
        <dbReference type="Proteomes" id="UP001633002"/>
    </source>
</evidence>
<reference evidence="1 2" key="1">
    <citation type="submission" date="2024-09" db="EMBL/GenBank/DDBJ databases">
        <title>Chromosome-scale assembly of Riccia sorocarpa.</title>
        <authorList>
            <person name="Paukszto L."/>
        </authorList>
    </citation>
    <scope>NUCLEOTIDE SEQUENCE [LARGE SCALE GENOMIC DNA]</scope>
    <source>
        <strain evidence="1">LP-2024</strain>
        <tissue evidence="1">Aerial parts of the thallus</tissue>
    </source>
</reference>
<dbReference type="Proteomes" id="UP001633002">
    <property type="component" value="Unassembled WGS sequence"/>
</dbReference>